<feature type="transmembrane region" description="Helical" evidence="1">
    <location>
        <begin position="127"/>
        <end position="152"/>
    </location>
</feature>
<organism evidence="2 3">
    <name type="scientific">Panaeolus cyanescens</name>
    <dbReference type="NCBI Taxonomy" id="181874"/>
    <lineage>
        <taxon>Eukaryota</taxon>
        <taxon>Fungi</taxon>
        <taxon>Dikarya</taxon>
        <taxon>Basidiomycota</taxon>
        <taxon>Agaricomycotina</taxon>
        <taxon>Agaricomycetes</taxon>
        <taxon>Agaricomycetidae</taxon>
        <taxon>Agaricales</taxon>
        <taxon>Agaricineae</taxon>
        <taxon>Galeropsidaceae</taxon>
        <taxon>Panaeolus</taxon>
    </lineage>
</organism>
<evidence type="ECO:0000313" key="2">
    <source>
        <dbReference type="EMBL" id="PPR06169.1"/>
    </source>
</evidence>
<feature type="transmembrane region" description="Helical" evidence="1">
    <location>
        <begin position="71"/>
        <end position="91"/>
    </location>
</feature>
<dbReference type="Proteomes" id="UP000284842">
    <property type="component" value="Unassembled WGS sequence"/>
</dbReference>
<feature type="transmembrane region" description="Helical" evidence="1">
    <location>
        <begin position="6"/>
        <end position="29"/>
    </location>
</feature>
<feature type="transmembrane region" description="Helical" evidence="1">
    <location>
        <begin position="41"/>
        <end position="65"/>
    </location>
</feature>
<keyword evidence="1" id="KW-1133">Transmembrane helix</keyword>
<name>A0A409YT71_9AGAR</name>
<comment type="caution">
    <text evidence="2">The sequence shown here is derived from an EMBL/GenBank/DDBJ whole genome shotgun (WGS) entry which is preliminary data.</text>
</comment>
<protein>
    <recommendedName>
        <fullName evidence="4">MARVEL domain-containing protein</fullName>
    </recommendedName>
</protein>
<dbReference type="InParanoid" id="A0A409YT71"/>
<gene>
    <name evidence="2" type="ORF">CVT24_000716</name>
</gene>
<keyword evidence="1" id="KW-0472">Membrane</keyword>
<keyword evidence="3" id="KW-1185">Reference proteome</keyword>
<evidence type="ECO:0000256" key="1">
    <source>
        <dbReference type="SAM" id="Phobius"/>
    </source>
</evidence>
<feature type="transmembrane region" description="Helical" evidence="1">
    <location>
        <begin position="103"/>
        <end position="121"/>
    </location>
</feature>
<dbReference type="EMBL" id="NHTK01000699">
    <property type="protein sequence ID" value="PPR06169.1"/>
    <property type="molecule type" value="Genomic_DNA"/>
</dbReference>
<evidence type="ECO:0000313" key="3">
    <source>
        <dbReference type="Proteomes" id="UP000284842"/>
    </source>
</evidence>
<keyword evidence="1" id="KW-0812">Transmembrane</keyword>
<evidence type="ECO:0008006" key="4">
    <source>
        <dbReference type="Google" id="ProtNLM"/>
    </source>
</evidence>
<proteinExistence type="predicted"/>
<accession>A0A409YT71</accession>
<dbReference type="STRING" id="181874.A0A409YT71"/>
<reference evidence="2 3" key="1">
    <citation type="journal article" date="2018" name="Evol. Lett.">
        <title>Horizontal gene cluster transfer increased hallucinogenic mushroom diversity.</title>
        <authorList>
            <person name="Reynolds H.T."/>
            <person name="Vijayakumar V."/>
            <person name="Gluck-Thaler E."/>
            <person name="Korotkin H.B."/>
            <person name="Matheny P.B."/>
            <person name="Slot J.C."/>
        </authorList>
    </citation>
    <scope>NUCLEOTIDE SEQUENCE [LARGE SCALE GENOMIC DNA]</scope>
    <source>
        <strain evidence="2 3">2629</strain>
    </source>
</reference>
<dbReference type="AlphaFoldDB" id="A0A409YT71"/>
<sequence length="228" mass="25504">MGFIQIIRNILLAFCLLLSLVATGLLAHYAHYTIINEFGGVAIHPFQILGFVTGVLSVILIPVMMIGKHTVILDLIGMLIFWVLWLTEMVLLKQHRLKRFGRFRVNFACTTFSASYCYETFVIQNLLITLVALSLFHILTLFIYALVCHFNGSPIWSTSMRRLNKPVQAPPFIPGQMATPGVMQMPITYYNPAPMSYEPEKPVSSHVTGASNSHGEPVVIVPSEPKIV</sequence>